<reference evidence="12" key="1">
    <citation type="submission" date="2020-04" db="EMBL/GenBank/DDBJ databases">
        <authorList>
            <person name="Zhang T."/>
        </authorList>
    </citation>
    <scope>NUCLEOTIDE SEQUENCE</scope>
    <source>
        <strain evidence="12">HKST-UBA02</strain>
    </source>
</reference>
<dbReference type="AlphaFoldDB" id="A0A956SGC2"/>
<dbReference type="InterPro" id="IPR010920">
    <property type="entry name" value="LSM_dom_sf"/>
</dbReference>
<dbReference type="Gene3D" id="3.30.70.100">
    <property type="match status" value="1"/>
</dbReference>
<evidence type="ECO:0000256" key="1">
    <source>
        <dbReference type="ARBA" id="ARBA00004651"/>
    </source>
</evidence>
<evidence type="ECO:0000313" key="13">
    <source>
        <dbReference type="Proteomes" id="UP000739538"/>
    </source>
</evidence>
<dbReference type="GO" id="GO:0005886">
    <property type="term" value="C:plasma membrane"/>
    <property type="evidence" value="ECO:0007669"/>
    <property type="project" value="UniProtKB-SubCell"/>
</dbReference>
<feature type="domain" description="Mechanosensitive ion channel transmembrane helices 2/3" evidence="11">
    <location>
        <begin position="71"/>
        <end position="114"/>
    </location>
</feature>
<keyword evidence="5 8" id="KW-1133">Transmembrane helix</keyword>
<proteinExistence type="inferred from homology"/>
<evidence type="ECO:0000259" key="11">
    <source>
        <dbReference type="Pfam" id="PF21088"/>
    </source>
</evidence>
<dbReference type="Gene3D" id="1.10.287.1260">
    <property type="match status" value="1"/>
</dbReference>
<dbReference type="Gene3D" id="2.30.30.60">
    <property type="match status" value="1"/>
</dbReference>
<evidence type="ECO:0000256" key="8">
    <source>
        <dbReference type="SAM" id="Phobius"/>
    </source>
</evidence>
<keyword evidence="4 8" id="KW-0812">Transmembrane</keyword>
<name>A0A956SGC2_UNCEI</name>
<gene>
    <name evidence="12" type="ORF">KDA27_15565</name>
</gene>
<evidence type="ECO:0000259" key="9">
    <source>
        <dbReference type="Pfam" id="PF00924"/>
    </source>
</evidence>
<evidence type="ECO:0000313" key="12">
    <source>
        <dbReference type="EMBL" id="MCA9757223.1"/>
    </source>
</evidence>
<organism evidence="12 13">
    <name type="scientific">Eiseniibacteriota bacterium</name>
    <dbReference type="NCBI Taxonomy" id="2212470"/>
    <lineage>
        <taxon>Bacteria</taxon>
        <taxon>Candidatus Eiseniibacteriota</taxon>
    </lineage>
</organism>
<evidence type="ECO:0000256" key="4">
    <source>
        <dbReference type="ARBA" id="ARBA00022692"/>
    </source>
</evidence>
<dbReference type="Pfam" id="PF21088">
    <property type="entry name" value="MS_channel_1st"/>
    <property type="match status" value="1"/>
</dbReference>
<feature type="domain" description="Mechanosensitive ion channel MscS C-terminal" evidence="10">
    <location>
        <begin position="188"/>
        <end position="271"/>
    </location>
</feature>
<dbReference type="PANTHER" id="PTHR30221:SF1">
    <property type="entry name" value="SMALL-CONDUCTANCE MECHANOSENSITIVE CHANNEL"/>
    <property type="match status" value="1"/>
</dbReference>
<dbReference type="InterPro" id="IPR049142">
    <property type="entry name" value="MS_channel_1st"/>
</dbReference>
<dbReference type="Pfam" id="PF00924">
    <property type="entry name" value="MS_channel_2nd"/>
    <property type="match status" value="1"/>
</dbReference>
<feature type="transmembrane region" description="Helical" evidence="8">
    <location>
        <begin position="24"/>
        <end position="47"/>
    </location>
</feature>
<comment type="caution">
    <text evidence="12">The sequence shown here is derived from an EMBL/GenBank/DDBJ whole genome shotgun (WGS) entry which is preliminary data.</text>
</comment>
<feature type="transmembrane region" description="Helical" evidence="8">
    <location>
        <begin position="97"/>
        <end position="121"/>
    </location>
</feature>
<feature type="region of interest" description="Disordered" evidence="7">
    <location>
        <begin position="296"/>
        <end position="319"/>
    </location>
</feature>
<dbReference type="InterPro" id="IPR008910">
    <property type="entry name" value="MSC_TM_helix"/>
</dbReference>
<feature type="domain" description="Mechanosensitive ion channel MscS" evidence="9">
    <location>
        <begin position="115"/>
        <end position="181"/>
    </location>
</feature>
<dbReference type="SUPFAM" id="SSF82861">
    <property type="entry name" value="Mechanosensitive channel protein MscS (YggB), transmembrane region"/>
    <property type="match status" value="1"/>
</dbReference>
<sequence length="319" mass="35127">MDATILRETTNAFQSKVESWGDSAVAMLPNFAVAVGILVIFWILARIARWSVRRVLSKLAERSAATTLFGNLTYLSILLVGTFIGLGIIGLDKTVTSMLAGVGVVGLALGFAFQDLAANFVSGVMMSFRQPFRPGDVIETNDFMGTVQQIHLRTTVIRTFEGQIVEIPNKMIFANPLVNFSSTGVRRIDLTVGVSYGDNLELAAERAAEAIRDLEFAREDPEVQVYFRGFGDSAINMEVQFWITYPGTDPLRAKDRAVIAVKRAFDDAEVSIPFPIRTFDFGIRGGVPLESQLRNVWPPRHGSSDDEEAQKNGHHAVAR</sequence>
<feature type="transmembrane region" description="Helical" evidence="8">
    <location>
        <begin position="68"/>
        <end position="91"/>
    </location>
</feature>
<evidence type="ECO:0000256" key="3">
    <source>
        <dbReference type="ARBA" id="ARBA00022475"/>
    </source>
</evidence>
<dbReference type="EMBL" id="JAGQHS010000088">
    <property type="protein sequence ID" value="MCA9757223.1"/>
    <property type="molecule type" value="Genomic_DNA"/>
</dbReference>
<evidence type="ECO:0000259" key="10">
    <source>
        <dbReference type="Pfam" id="PF21082"/>
    </source>
</evidence>
<evidence type="ECO:0000256" key="6">
    <source>
        <dbReference type="ARBA" id="ARBA00023136"/>
    </source>
</evidence>
<dbReference type="Pfam" id="PF21082">
    <property type="entry name" value="MS_channel_3rd"/>
    <property type="match status" value="1"/>
</dbReference>
<dbReference type="GO" id="GO:0008381">
    <property type="term" value="F:mechanosensitive monoatomic ion channel activity"/>
    <property type="evidence" value="ECO:0007669"/>
    <property type="project" value="InterPro"/>
</dbReference>
<evidence type="ECO:0000256" key="7">
    <source>
        <dbReference type="SAM" id="MobiDB-lite"/>
    </source>
</evidence>
<comment type="similarity">
    <text evidence="2">Belongs to the MscS (TC 1.A.23) family.</text>
</comment>
<comment type="subcellular location">
    <subcellularLocation>
        <location evidence="1">Cell membrane</location>
        <topology evidence="1">Multi-pass membrane protein</topology>
    </subcellularLocation>
</comment>
<dbReference type="InterPro" id="IPR023408">
    <property type="entry name" value="MscS_beta-dom_sf"/>
</dbReference>
<dbReference type="InterPro" id="IPR011014">
    <property type="entry name" value="MscS_channel_TM-2"/>
</dbReference>
<dbReference type="SUPFAM" id="SSF82689">
    <property type="entry name" value="Mechanosensitive channel protein MscS (YggB), C-terminal domain"/>
    <property type="match status" value="1"/>
</dbReference>
<dbReference type="InterPro" id="IPR045275">
    <property type="entry name" value="MscS_archaea/bacteria_type"/>
</dbReference>
<dbReference type="SUPFAM" id="SSF50182">
    <property type="entry name" value="Sm-like ribonucleoproteins"/>
    <property type="match status" value="1"/>
</dbReference>
<evidence type="ECO:0000256" key="5">
    <source>
        <dbReference type="ARBA" id="ARBA00022989"/>
    </source>
</evidence>
<accession>A0A956SGC2</accession>
<dbReference type="Proteomes" id="UP000739538">
    <property type="component" value="Unassembled WGS sequence"/>
</dbReference>
<protein>
    <submittedName>
        <fullName evidence="12">Mechanosensitive ion channel</fullName>
    </submittedName>
</protein>
<dbReference type="InterPro" id="IPR049278">
    <property type="entry name" value="MS_channel_C"/>
</dbReference>
<keyword evidence="6 8" id="KW-0472">Membrane</keyword>
<keyword evidence="3" id="KW-1003">Cell membrane</keyword>
<dbReference type="InterPro" id="IPR006685">
    <property type="entry name" value="MscS_channel_2nd"/>
</dbReference>
<dbReference type="PANTHER" id="PTHR30221">
    <property type="entry name" value="SMALL-CONDUCTANCE MECHANOSENSITIVE CHANNEL"/>
    <property type="match status" value="1"/>
</dbReference>
<dbReference type="InterPro" id="IPR011066">
    <property type="entry name" value="MscS_channel_C_sf"/>
</dbReference>
<evidence type="ECO:0000256" key="2">
    <source>
        <dbReference type="ARBA" id="ARBA00008017"/>
    </source>
</evidence>
<reference evidence="12" key="2">
    <citation type="journal article" date="2021" name="Microbiome">
        <title>Successional dynamics and alternative stable states in a saline activated sludge microbial community over 9 years.</title>
        <authorList>
            <person name="Wang Y."/>
            <person name="Ye J."/>
            <person name="Ju F."/>
            <person name="Liu L."/>
            <person name="Boyd J.A."/>
            <person name="Deng Y."/>
            <person name="Parks D.H."/>
            <person name="Jiang X."/>
            <person name="Yin X."/>
            <person name="Woodcroft B.J."/>
            <person name="Tyson G.W."/>
            <person name="Hugenholtz P."/>
            <person name="Polz M.F."/>
            <person name="Zhang T."/>
        </authorList>
    </citation>
    <scope>NUCLEOTIDE SEQUENCE</scope>
    <source>
        <strain evidence="12">HKST-UBA02</strain>
    </source>
</reference>
<dbReference type="Pfam" id="PF05552">
    <property type="entry name" value="MS_channel_1st_1"/>
    <property type="match status" value="1"/>
</dbReference>